<dbReference type="RefSeq" id="XP_060439242.1">
    <property type="nucleotide sequence ID" value="XM_060581795.1"/>
</dbReference>
<evidence type="ECO:0000313" key="2">
    <source>
        <dbReference type="EMBL" id="KAK1623247.1"/>
    </source>
</evidence>
<comment type="caution">
    <text evidence="2">The sequence shown here is derived from an EMBL/GenBank/DDBJ whole genome shotgun (WGS) entry which is preliminary data.</text>
</comment>
<gene>
    <name evidence="2" type="ORF">BDP81DRAFT_136943</name>
</gene>
<feature type="compositionally biased region" description="Basic and acidic residues" evidence="1">
    <location>
        <begin position="7"/>
        <end position="18"/>
    </location>
</feature>
<dbReference type="AlphaFoldDB" id="A0AAI9ZEU2"/>
<evidence type="ECO:0000313" key="3">
    <source>
        <dbReference type="Proteomes" id="UP001243989"/>
    </source>
</evidence>
<organism evidence="2 3">
    <name type="scientific">Colletotrichum phormii</name>
    <dbReference type="NCBI Taxonomy" id="359342"/>
    <lineage>
        <taxon>Eukaryota</taxon>
        <taxon>Fungi</taxon>
        <taxon>Dikarya</taxon>
        <taxon>Ascomycota</taxon>
        <taxon>Pezizomycotina</taxon>
        <taxon>Sordariomycetes</taxon>
        <taxon>Hypocreomycetidae</taxon>
        <taxon>Glomerellales</taxon>
        <taxon>Glomerellaceae</taxon>
        <taxon>Colletotrichum</taxon>
        <taxon>Colletotrichum acutatum species complex</taxon>
    </lineage>
</organism>
<keyword evidence="3" id="KW-1185">Reference proteome</keyword>
<feature type="region of interest" description="Disordered" evidence="1">
    <location>
        <begin position="1"/>
        <end position="63"/>
    </location>
</feature>
<protein>
    <submittedName>
        <fullName evidence="2">Uncharacterized protein</fullName>
    </submittedName>
</protein>
<reference evidence="2" key="1">
    <citation type="submission" date="2021-06" db="EMBL/GenBank/DDBJ databases">
        <title>Comparative genomics, transcriptomics and evolutionary studies reveal genomic signatures of adaptation to plant cell wall in hemibiotrophic fungi.</title>
        <authorList>
            <consortium name="DOE Joint Genome Institute"/>
            <person name="Baroncelli R."/>
            <person name="Diaz J.F."/>
            <person name="Benocci T."/>
            <person name="Peng M."/>
            <person name="Battaglia E."/>
            <person name="Haridas S."/>
            <person name="Andreopoulos W."/>
            <person name="Labutti K."/>
            <person name="Pangilinan J."/>
            <person name="Floch G.L."/>
            <person name="Makela M.R."/>
            <person name="Henrissat B."/>
            <person name="Grigoriev I.V."/>
            <person name="Crouch J.A."/>
            <person name="De Vries R.P."/>
            <person name="Sukno S.A."/>
            <person name="Thon M.R."/>
        </authorList>
    </citation>
    <scope>NUCLEOTIDE SEQUENCE</scope>
    <source>
        <strain evidence="2">CBS 102054</strain>
    </source>
</reference>
<accession>A0AAI9ZEU2</accession>
<proteinExistence type="predicted"/>
<feature type="compositionally biased region" description="Basic and acidic residues" evidence="1">
    <location>
        <begin position="25"/>
        <end position="42"/>
    </location>
</feature>
<sequence>MLGQWRVARDPWPRDKAAGPRGKGRTRDLQLVHAGADSRRSSDVTTGPVTRLEVPGQKQRRGIRQEKYREIARGPLHRSDVDGRWRRTFDRDWSFTAGLYPLMPTKIRKRQDNMRKDWEEGGFKSSGQGAFHHIRSGPQEGIIRERLETLQKRAGRGQRNVSCLLSPVCWNLDNVHVEGHLFIWGRLAGAGNSCRHGVLRIARLR</sequence>
<evidence type="ECO:0000256" key="1">
    <source>
        <dbReference type="SAM" id="MobiDB-lite"/>
    </source>
</evidence>
<name>A0AAI9ZEU2_9PEZI</name>
<dbReference type="Proteomes" id="UP001243989">
    <property type="component" value="Unassembled WGS sequence"/>
</dbReference>
<dbReference type="GeneID" id="85466657"/>
<dbReference type="EMBL" id="JAHMHQ010000030">
    <property type="protein sequence ID" value="KAK1623247.1"/>
    <property type="molecule type" value="Genomic_DNA"/>
</dbReference>